<dbReference type="Proteomes" id="UP000326678">
    <property type="component" value="Chromosome Gxm1"/>
</dbReference>
<gene>
    <name evidence="1" type="ORF">GXM_02141</name>
</gene>
<protein>
    <submittedName>
        <fullName evidence="1">Uncharacterized protein</fullName>
    </submittedName>
</protein>
<name>A0A5P8VWZ8_9NOSO</name>
<evidence type="ECO:0000313" key="1">
    <source>
        <dbReference type="EMBL" id="QFS44666.1"/>
    </source>
</evidence>
<proteinExistence type="predicted"/>
<organism evidence="1 2">
    <name type="scientific">Nostoc sphaeroides CCNUC1</name>
    <dbReference type="NCBI Taxonomy" id="2653204"/>
    <lineage>
        <taxon>Bacteria</taxon>
        <taxon>Bacillati</taxon>
        <taxon>Cyanobacteriota</taxon>
        <taxon>Cyanophyceae</taxon>
        <taxon>Nostocales</taxon>
        <taxon>Nostocaceae</taxon>
        <taxon>Nostoc</taxon>
    </lineage>
</organism>
<dbReference type="AlphaFoldDB" id="A0A5P8VWZ8"/>
<reference evidence="1 2" key="1">
    <citation type="submission" date="2019-10" db="EMBL/GenBank/DDBJ databases">
        <title>Genomic and transcriptomic insights into the perfect genentic adaptation of a filamentous nitrogen-fixing cyanobacterium to rice fields.</title>
        <authorList>
            <person name="Chen Z."/>
        </authorList>
    </citation>
    <scope>NUCLEOTIDE SEQUENCE [LARGE SCALE GENOMIC DNA]</scope>
    <source>
        <strain evidence="1">CCNUC1</strain>
    </source>
</reference>
<evidence type="ECO:0000313" key="2">
    <source>
        <dbReference type="Proteomes" id="UP000326678"/>
    </source>
</evidence>
<accession>A0A5P8VWZ8</accession>
<dbReference type="KEGG" id="nsh:GXM_02141"/>
<sequence length="46" mass="5461">MIGEKYKILKRTQSTLRAQREEKKEVYNFQLSVITVSVRGFKISEQ</sequence>
<keyword evidence="2" id="KW-1185">Reference proteome</keyword>
<dbReference type="EMBL" id="CP045226">
    <property type="protein sequence ID" value="QFS44666.1"/>
    <property type="molecule type" value="Genomic_DNA"/>
</dbReference>